<sequence length="331" mass="37695">MRLAMDLPKAGTTYTQERLGIAAVQYYAARRNQIWRETGTGDVGIDGNIEFVNAEGFATGRIVAVQVKSGPSYFKNPTLTGWKFYPERKHRNYWESFSLPVLLVLHDPDTNKSYWADARQLLRSTREESAFIEVLSSNNLEDTDAIALFENAGVLDQPFISEIPEILRCLMHTRSNEGTFPLSYFDLFVHGLTNICRCIYYGMDMIVSSVEYNLKATNAPYGMGMGYQEHQFAFGFVKFLVAQGLAHIDLSDCLIDWVDREMHPHFVAPLSSRGRALVRLIHQEEARLVAAGKMKDEGALHVAQEAFFEMVPASYFRRFPRIRSFQDVFDS</sequence>
<reference evidence="2 3" key="1">
    <citation type="submission" date="2015-09" db="EMBL/GenBank/DDBJ databases">
        <title>Genome announcement of multiple Pseudomonas syringae strains.</title>
        <authorList>
            <person name="Thakur S."/>
            <person name="Wang P.W."/>
            <person name="Gong Y."/>
            <person name="Weir B.S."/>
            <person name="Guttman D.S."/>
        </authorList>
    </citation>
    <scope>NUCLEOTIDE SEQUENCE [LARGE SCALE GENOMIC DNA]</scope>
    <source>
        <strain evidence="2 3">ICMP3962</strain>
    </source>
</reference>
<dbReference type="Proteomes" id="UP000050266">
    <property type="component" value="Unassembled WGS sequence"/>
</dbReference>
<dbReference type="AlphaFoldDB" id="A0A0Q0DKP6"/>
<dbReference type="PATRIC" id="fig|251720.4.peg.1599"/>
<dbReference type="EMBL" id="LJRQ01000351">
    <property type="protein sequence ID" value="KPZ08302.1"/>
    <property type="molecule type" value="Genomic_DNA"/>
</dbReference>
<dbReference type="InterPro" id="IPR025375">
    <property type="entry name" value="DUF4365"/>
</dbReference>
<name>A0A0Q0DKP6_PSEA0</name>
<evidence type="ECO:0000313" key="2">
    <source>
        <dbReference type="EMBL" id="KPZ08302.1"/>
    </source>
</evidence>
<gene>
    <name evidence="2" type="ORF">ALO41_01232</name>
</gene>
<proteinExistence type="predicted"/>
<evidence type="ECO:0000259" key="1">
    <source>
        <dbReference type="Pfam" id="PF14280"/>
    </source>
</evidence>
<evidence type="ECO:0000313" key="3">
    <source>
        <dbReference type="Proteomes" id="UP000050266"/>
    </source>
</evidence>
<comment type="caution">
    <text evidence="2">The sequence shown here is derived from an EMBL/GenBank/DDBJ whole genome shotgun (WGS) entry which is preliminary data.</text>
</comment>
<protein>
    <recommendedName>
        <fullName evidence="1">DUF4365 domain-containing protein</fullName>
    </recommendedName>
</protein>
<accession>A0A0Q0DKP6</accession>
<organism evidence="2 3">
    <name type="scientific">Pseudomonas amygdali pv. ulmi</name>
    <dbReference type="NCBI Taxonomy" id="251720"/>
    <lineage>
        <taxon>Bacteria</taxon>
        <taxon>Pseudomonadati</taxon>
        <taxon>Pseudomonadota</taxon>
        <taxon>Gammaproteobacteria</taxon>
        <taxon>Pseudomonadales</taxon>
        <taxon>Pseudomonadaceae</taxon>
        <taxon>Pseudomonas</taxon>
        <taxon>Pseudomonas amygdali</taxon>
    </lineage>
</organism>
<feature type="domain" description="DUF4365" evidence="1">
    <location>
        <begin position="17"/>
        <end position="150"/>
    </location>
</feature>
<dbReference type="Pfam" id="PF14280">
    <property type="entry name" value="DUF4365"/>
    <property type="match status" value="1"/>
</dbReference>